<comment type="similarity">
    <text evidence="1">Belongs to the bacterial solute-binding protein ModA family.</text>
</comment>
<organism evidence="8 9">
    <name type="scientific">Iodobacter fluviatilis</name>
    <dbReference type="NCBI Taxonomy" id="537"/>
    <lineage>
        <taxon>Bacteria</taxon>
        <taxon>Pseudomonadati</taxon>
        <taxon>Pseudomonadota</taxon>
        <taxon>Betaproteobacteria</taxon>
        <taxon>Neisseriales</taxon>
        <taxon>Chitinibacteraceae</taxon>
        <taxon>Iodobacter</taxon>
    </lineage>
</organism>
<keyword evidence="2 6" id="KW-0500">Molybdenum</keyword>
<dbReference type="InterPro" id="IPR005950">
    <property type="entry name" value="ModA"/>
</dbReference>
<keyword evidence="4 7" id="KW-0732">Signal</keyword>
<dbReference type="InterPro" id="IPR050682">
    <property type="entry name" value="ModA/WtpA"/>
</dbReference>
<sequence>MLRLLCILMLALPVHAQTLRIAAASDLASCIEDLNAGFKQSQPNTEFKVSLGSSGNFYTQIAAGGPFDVFLSADQSYPKQLAASGAAELSTLKPYAIGRLALWTMQPNVVLDLTRLGDVGIKRIAIANPDHAPYGQAARAAMQQAGVWDTVSPKLVLGNNIVQAVQFVQTGNADVGLVAYSLLKSPALSGVGRSLLLPAQSHSPLIQAAIVTRYGKSNPLAASYVDFLQSNAARSTLQRCGFDLPERH</sequence>
<dbReference type="NCBIfam" id="TIGR01256">
    <property type="entry name" value="modA"/>
    <property type="match status" value="1"/>
</dbReference>
<dbReference type="GO" id="GO:1901359">
    <property type="term" value="F:tungstate binding"/>
    <property type="evidence" value="ECO:0007669"/>
    <property type="project" value="UniProtKB-ARBA"/>
</dbReference>
<dbReference type="GO" id="GO:0046872">
    <property type="term" value="F:metal ion binding"/>
    <property type="evidence" value="ECO:0007669"/>
    <property type="project" value="UniProtKB-KW"/>
</dbReference>
<comment type="subunit">
    <text evidence="5">The complex is composed of two ATP-binding proteins (ModC), two transmembrane proteins (ModB) and a solute-binding protein (ModA).</text>
</comment>
<evidence type="ECO:0000256" key="2">
    <source>
        <dbReference type="ARBA" id="ARBA00022505"/>
    </source>
</evidence>
<dbReference type="CDD" id="cd13539">
    <property type="entry name" value="PBP2_AvModA"/>
    <property type="match status" value="1"/>
</dbReference>
<dbReference type="Gene3D" id="3.40.190.10">
    <property type="entry name" value="Periplasmic binding protein-like II"/>
    <property type="match status" value="2"/>
</dbReference>
<evidence type="ECO:0000313" key="9">
    <source>
        <dbReference type="Proteomes" id="UP000515917"/>
    </source>
</evidence>
<dbReference type="Proteomes" id="UP000515917">
    <property type="component" value="Chromosome"/>
</dbReference>
<dbReference type="SUPFAM" id="SSF53850">
    <property type="entry name" value="Periplasmic binding protein-like II"/>
    <property type="match status" value="1"/>
</dbReference>
<evidence type="ECO:0000256" key="3">
    <source>
        <dbReference type="ARBA" id="ARBA00022723"/>
    </source>
</evidence>
<dbReference type="PIRSF" id="PIRSF004846">
    <property type="entry name" value="ModA"/>
    <property type="match status" value="1"/>
</dbReference>
<dbReference type="PANTHER" id="PTHR30632">
    <property type="entry name" value="MOLYBDATE-BINDING PERIPLASMIC PROTEIN"/>
    <property type="match status" value="1"/>
</dbReference>
<name>A0A7G3G8F9_9NEIS</name>
<feature type="signal peptide" evidence="7">
    <location>
        <begin position="1"/>
        <end position="16"/>
    </location>
</feature>
<dbReference type="RefSeq" id="WP_130106189.1">
    <property type="nucleotide sequence ID" value="NZ_CP025781.1"/>
</dbReference>
<dbReference type="GO" id="GO:0030973">
    <property type="term" value="F:molybdate ion binding"/>
    <property type="evidence" value="ECO:0007669"/>
    <property type="project" value="InterPro"/>
</dbReference>
<reference evidence="8 9" key="1">
    <citation type="submission" date="2018-01" db="EMBL/GenBank/DDBJ databases">
        <title>Genome sequence of Iodobacter sp. strain PCH194 isolated from Indian Trans-Himalaya.</title>
        <authorList>
            <person name="Kumar V."/>
            <person name="Thakur V."/>
            <person name="Kumar S."/>
            <person name="Singh D."/>
        </authorList>
    </citation>
    <scope>NUCLEOTIDE SEQUENCE [LARGE SCALE GENOMIC DNA]</scope>
    <source>
        <strain evidence="8 9">PCH194</strain>
    </source>
</reference>
<accession>A0A7G3G8F9</accession>
<dbReference type="GO" id="GO:0015689">
    <property type="term" value="P:molybdate ion transport"/>
    <property type="evidence" value="ECO:0007669"/>
    <property type="project" value="InterPro"/>
</dbReference>
<dbReference type="PANTHER" id="PTHR30632:SF14">
    <property type="entry name" value="TUNGSTATE_MOLYBDATE_CHROMATE-BINDING PROTEIN MODA"/>
    <property type="match status" value="1"/>
</dbReference>
<dbReference type="AlphaFoldDB" id="A0A7G3G8F9"/>
<dbReference type="InterPro" id="IPR044084">
    <property type="entry name" value="AvModA-like_subst-bd"/>
</dbReference>
<evidence type="ECO:0000256" key="7">
    <source>
        <dbReference type="SAM" id="SignalP"/>
    </source>
</evidence>
<feature type="chain" id="PRO_5028981909" evidence="7">
    <location>
        <begin position="17"/>
        <end position="248"/>
    </location>
</feature>
<evidence type="ECO:0000313" key="8">
    <source>
        <dbReference type="EMBL" id="QBC43611.1"/>
    </source>
</evidence>
<evidence type="ECO:0000256" key="1">
    <source>
        <dbReference type="ARBA" id="ARBA00009175"/>
    </source>
</evidence>
<keyword evidence="3 6" id="KW-0479">Metal-binding</keyword>
<feature type="binding site" evidence="6">
    <location>
        <position position="54"/>
    </location>
    <ligand>
        <name>molybdate</name>
        <dbReference type="ChEBI" id="CHEBI:36264"/>
    </ligand>
</feature>
<keyword evidence="9" id="KW-1185">Reference proteome</keyword>
<protein>
    <submittedName>
        <fullName evidence="8">Molybdate ABC transporter substrate-binding protein</fullName>
    </submittedName>
</protein>
<evidence type="ECO:0000256" key="4">
    <source>
        <dbReference type="ARBA" id="ARBA00022729"/>
    </source>
</evidence>
<gene>
    <name evidence="8" type="primary">modA</name>
    <name evidence="8" type="ORF">C1H71_08695</name>
</gene>
<proteinExistence type="inferred from homology"/>
<feature type="binding site" evidence="6">
    <location>
        <position position="161"/>
    </location>
    <ligand>
        <name>molybdate</name>
        <dbReference type="ChEBI" id="CHEBI:36264"/>
    </ligand>
</feature>
<dbReference type="KEGG" id="ifl:C1H71_08695"/>
<evidence type="ECO:0000256" key="5">
    <source>
        <dbReference type="ARBA" id="ARBA00062515"/>
    </source>
</evidence>
<dbReference type="Pfam" id="PF13531">
    <property type="entry name" value="SBP_bac_11"/>
    <property type="match status" value="1"/>
</dbReference>
<dbReference type="EMBL" id="CP025781">
    <property type="protein sequence ID" value="QBC43611.1"/>
    <property type="molecule type" value="Genomic_DNA"/>
</dbReference>
<evidence type="ECO:0000256" key="6">
    <source>
        <dbReference type="PIRSR" id="PIRSR004846-1"/>
    </source>
</evidence>
<dbReference type="FunFam" id="3.40.190.10:FF:000035">
    <property type="entry name" value="Molybdate ABC transporter substrate-binding protein"/>
    <property type="match status" value="1"/>
</dbReference>